<evidence type="ECO:0000313" key="1">
    <source>
        <dbReference type="EMBL" id="MBB3666704.1"/>
    </source>
</evidence>
<evidence type="ECO:0000313" key="2">
    <source>
        <dbReference type="Proteomes" id="UP000547528"/>
    </source>
</evidence>
<protein>
    <submittedName>
        <fullName evidence="1">Uncharacterized protein</fullName>
    </submittedName>
</protein>
<name>A0A7W5TSS3_9MICC</name>
<gene>
    <name evidence="1" type="ORF">FHX47_000297</name>
</gene>
<accession>A0A7W5TSS3</accession>
<dbReference type="Proteomes" id="UP000547528">
    <property type="component" value="Unassembled WGS sequence"/>
</dbReference>
<organism evidence="1 2">
    <name type="scientific">Garicola koreensis</name>
    <dbReference type="NCBI Taxonomy" id="1262554"/>
    <lineage>
        <taxon>Bacteria</taxon>
        <taxon>Bacillati</taxon>
        <taxon>Actinomycetota</taxon>
        <taxon>Actinomycetes</taxon>
        <taxon>Micrococcales</taxon>
        <taxon>Micrococcaceae</taxon>
        <taxon>Garicola</taxon>
    </lineage>
</organism>
<dbReference type="AlphaFoldDB" id="A0A7W5TSS3"/>
<proteinExistence type="predicted"/>
<reference evidence="1 2" key="1">
    <citation type="submission" date="2020-08" db="EMBL/GenBank/DDBJ databases">
        <title>Sequencing the genomes of 1000 actinobacteria strains.</title>
        <authorList>
            <person name="Klenk H.-P."/>
        </authorList>
    </citation>
    <scope>NUCLEOTIDE SEQUENCE [LARGE SCALE GENOMIC DNA]</scope>
    <source>
        <strain evidence="1 2">DSM 28238</strain>
    </source>
</reference>
<dbReference type="RefSeq" id="WP_183357118.1">
    <property type="nucleotide sequence ID" value="NZ_BAABKR010000005.1"/>
</dbReference>
<sequence length="135" mass="14703">MTFEDLPPNWTELPLSTPNLAGDVVDLVLSESLRADNTMLMLPCDDQDIGLPTPIALEDTDWFADASQRREMVQALAEIGAPSAVIAVSSSRRLPAEVVTTWHDEAHTAFAATSTRLIGFFCAWSGHVNQLPAPR</sequence>
<comment type="caution">
    <text evidence="1">The sequence shown here is derived from an EMBL/GenBank/DDBJ whole genome shotgun (WGS) entry which is preliminary data.</text>
</comment>
<keyword evidence="2" id="KW-1185">Reference proteome</keyword>
<dbReference type="EMBL" id="JACIBT010000001">
    <property type="protein sequence ID" value="MBB3666704.1"/>
    <property type="molecule type" value="Genomic_DNA"/>
</dbReference>